<dbReference type="GO" id="GO:0005886">
    <property type="term" value="C:plasma membrane"/>
    <property type="evidence" value="ECO:0007669"/>
    <property type="project" value="UniProtKB-SubCell"/>
</dbReference>
<evidence type="ECO:0000256" key="2">
    <source>
        <dbReference type="ARBA" id="ARBA00010065"/>
    </source>
</evidence>
<comment type="subcellular location">
    <subcellularLocation>
        <location evidence="1 10">Cell membrane</location>
        <topology evidence="1 10">Multi-pass membrane protein</topology>
    </subcellularLocation>
</comment>
<comment type="function">
    <text evidence="10">Catalyzes the phospholipid dependent N-acylation of the N-terminal cysteine of apolipoprotein, the last step in lipoprotein maturation.</text>
</comment>
<feature type="transmembrane region" description="Helical" evidence="10">
    <location>
        <begin position="128"/>
        <end position="145"/>
    </location>
</feature>
<evidence type="ECO:0000256" key="6">
    <source>
        <dbReference type="ARBA" id="ARBA00022692"/>
    </source>
</evidence>
<keyword evidence="9 10" id="KW-0012">Acyltransferase</keyword>
<dbReference type="Gene3D" id="3.60.110.10">
    <property type="entry name" value="Carbon-nitrogen hydrolase"/>
    <property type="match status" value="1"/>
</dbReference>
<evidence type="ECO:0000313" key="13">
    <source>
        <dbReference type="Proteomes" id="UP000237472"/>
    </source>
</evidence>
<dbReference type="GO" id="GO:0016410">
    <property type="term" value="F:N-acyltransferase activity"/>
    <property type="evidence" value="ECO:0007669"/>
    <property type="project" value="UniProtKB-UniRule"/>
</dbReference>
<sequence length="443" mass="52304">MKLKLNFLPYFFPFSKKFDPNSTIFKIIKTFFCAFLLSNPIYFSFFENIFLETLSPFLAIWGLILLLQTKNAKGYFWTGFLTGLFWFWWVGLSAIYFDLSYLVPVIALIMGLVYGVLFRICFLFKFDFLRLCAIFALSFIHPLGFDWFEWGIYTSYGFFDSSFRGIICLFLIAYFIYEGYISRYYKMTIVLILFFTGFHYEEKAATTLPFSYKLINTNISQEQKFLQEKLLLNSNALLSEISRAILEKKELIVLPETAFAFNLHGTKYEEFLKELSHKIIIITGAFYTKDEETYNSTYIFRQGKSYIFNKHFLVPFGEEIPFFKEFVKKYFLPNIEEFARGPVQSQYKLNGVLITNAICYEATKEQNYKNSKIIIALSNNAWFKHSSEYKLQKLLMQFYANKYGVSVYHATNGKENAVILPKKRLDLRWLEEVKGWKKSLFES</sequence>
<evidence type="ECO:0000256" key="5">
    <source>
        <dbReference type="ARBA" id="ARBA00022679"/>
    </source>
</evidence>
<name>A0A2G4R1C2_9BACT</name>
<evidence type="ECO:0000256" key="10">
    <source>
        <dbReference type="HAMAP-Rule" id="MF_01148"/>
    </source>
</evidence>
<keyword evidence="7 10" id="KW-1133">Transmembrane helix</keyword>
<dbReference type="NCBIfam" id="NF008934">
    <property type="entry name" value="PRK12291.1"/>
    <property type="match status" value="1"/>
</dbReference>
<dbReference type="NCBIfam" id="TIGR00546">
    <property type="entry name" value="lnt"/>
    <property type="match status" value="1"/>
</dbReference>
<feature type="transmembrane region" description="Helical" evidence="10">
    <location>
        <begin position="74"/>
        <end position="95"/>
    </location>
</feature>
<dbReference type="EMBL" id="LDWY01000065">
    <property type="protein sequence ID" value="PHY90338.1"/>
    <property type="molecule type" value="Genomic_DNA"/>
</dbReference>
<organism evidence="12 13">
    <name type="scientific">Campylobacter vulpis</name>
    <dbReference type="NCBI Taxonomy" id="1655500"/>
    <lineage>
        <taxon>Bacteria</taxon>
        <taxon>Pseudomonadati</taxon>
        <taxon>Campylobacterota</taxon>
        <taxon>Epsilonproteobacteria</taxon>
        <taxon>Campylobacterales</taxon>
        <taxon>Campylobacteraceae</taxon>
        <taxon>Campylobacter</taxon>
    </lineage>
</organism>
<comment type="pathway">
    <text evidence="10">Protein modification; lipoprotein biosynthesis (N-acyl transfer).</text>
</comment>
<dbReference type="InterPro" id="IPR003010">
    <property type="entry name" value="C-N_Hydrolase"/>
</dbReference>
<dbReference type="HAMAP" id="MF_01148">
    <property type="entry name" value="Lnt"/>
    <property type="match status" value="1"/>
</dbReference>
<feature type="domain" description="CN hydrolase" evidence="11">
    <location>
        <begin position="215"/>
        <end position="443"/>
    </location>
</feature>
<keyword evidence="6 10" id="KW-0812">Transmembrane</keyword>
<dbReference type="Pfam" id="PF26365">
    <property type="entry name" value="ApoNAT_membrane"/>
    <property type="match status" value="1"/>
</dbReference>
<evidence type="ECO:0000256" key="8">
    <source>
        <dbReference type="ARBA" id="ARBA00023136"/>
    </source>
</evidence>
<dbReference type="PANTHER" id="PTHR38686">
    <property type="entry name" value="APOLIPOPROTEIN N-ACYLTRANSFERASE"/>
    <property type="match status" value="1"/>
</dbReference>
<dbReference type="AlphaFoldDB" id="A0A2G4R1C2"/>
<dbReference type="Proteomes" id="UP000237472">
    <property type="component" value="Unassembled WGS sequence"/>
</dbReference>
<dbReference type="GO" id="GO:0042158">
    <property type="term" value="P:lipoprotein biosynthetic process"/>
    <property type="evidence" value="ECO:0007669"/>
    <property type="project" value="UniProtKB-UniRule"/>
</dbReference>
<dbReference type="PROSITE" id="PS50263">
    <property type="entry name" value="CN_HYDROLASE"/>
    <property type="match status" value="1"/>
</dbReference>
<evidence type="ECO:0000259" key="11">
    <source>
        <dbReference type="PROSITE" id="PS50263"/>
    </source>
</evidence>
<dbReference type="EC" id="2.3.1.269" evidence="10"/>
<dbReference type="UniPathway" id="UPA00666"/>
<protein>
    <recommendedName>
        <fullName evidence="10">Apolipoprotein N-acyltransferase</fullName>
        <shortName evidence="10">ALP N-acyltransferase</shortName>
        <ecNumber evidence="10">2.3.1.269</ecNumber>
    </recommendedName>
</protein>
<keyword evidence="8 10" id="KW-0472">Membrane</keyword>
<dbReference type="OrthoDB" id="9804277at2"/>
<feature type="transmembrane region" description="Helical" evidence="10">
    <location>
        <begin position="101"/>
        <end position="121"/>
    </location>
</feature>
<evidence type="ECO:0000256" key="7">
    <source>
        <dbReference type="ARBA" id="ARBA00022989"/>
    </source>
</evidence>
<keyword evidence="3 10" id="KW-1003">Cell membrane</keyword>
<evidence type="ECO:0000256" key="4">
    <source>
        <dbReference type="ARBA" id="ARBA00022519"/>
    </source>
</evidence>
<dbReference type="RefSeq" id="WP_099461709.1">
    <property type="nucleotide sequence ID" value="NZ_LDWY01000065.1"/>
</dbReference>
<accession>A0A2G4R1C2</accession>
<evidence type="ECO:0000256" key="9">
    <source>
        <dbReference type="ARBA" id="ARBA00023315"/>
    </source>
</evidence>
<feature type="transmembrane region" description="Helical" evidence="10">
    <location>
        <begin position="49"/>
        <end position="67"/>
    </location>
</feature>
<dbReference type="PANTHER" id="PTHR38686:SF1">
    <property type="entry name" value="APOLIPOPROTEIN N-ACYLTRANSFERASE"/>
    <property type="match status" value="1"/>
</dbReference>
<dbReference type="InterPro" id="IPR059110">
    <property type="entry name" value="Lnt_campylobact"/>
</dbReference>
<keyword evidence="4" id="KW-0997">Cell inner membrane</keyword>
<dbReference type="SUPFAM" id="SSF56317">
    <property type="entry name" value="Carbon-nitrogen hydrolase"/>
    <property type="match status" value="1"/>
</dbReference>
<reference evidence="13" key="1">
    <citation type="submission" date="2015-06" db="EMBL/GenBank/DDBJ databases">
        <authorList>
            <person name="Parisi A."/>
            <person name="Chiara M."/>
            <person name="Florio D."/>
            <person name="Miccolupo A."/>
            <person name="Manzari C."/>
            <person name="Mion D."/>
            <person name="Caruso M."/>
            <person name="D'erchia A.M."/>
            <person name="Zanoni R."/>
        </authorList>
    </citation>
    <scope>NUCLEOTIDE SEQUENCE [LARGE SCALE GENOMIC DNA]</scope>
    <source>
        <strain evidence="13">73/13</strain>
    </source>
</reference>
<dbReference type="InterPro" id="IPR004563">
    <property type="entry name" value="Apolipo_AcylTrfase"/>
</dbReference>
<proteinExistence type="inferred from homology"/>
<evidence type="ECO:0000256" key="3">
    <source>
        <dbReference type="ARBA" id="ARBA00022475"/>
    </source>
</evidence>
<feature type="transmembrane region" description="Helical" evidence="10">
    <location>
        <begin position="157"/>
        <end position="177"/>
    </location>
</feature>
<evidence type="ECO:0000256" key="1">
    <source>
        <dbReference type="ARBA" id="ARBA00004651"/>
    </source>
</evidence>
<dbReference type="InterPro" id="IPR036526">
    <property type="entry name" value="C-N_Hydrolase_sf"/>
</dbReference>
<dbReference type="InterPro" id="IPR059109">
    <property type="entry name" value="Lnt_membrane_dom"/>
</dbReference>
<gene>
    <name evidence="10" type="primary">lnt</name>
    <name evidence="12" type="ORF">AA994_05425</name>
</gene>
<evidence type="ECO:0000313" key="12">
    <source>
        <dbReference type="EMBL" id="PHY90338.1"/>
    </source>
</evidence>
<comment type="caution">
    <text evidence="10">Lacks conserved residue(s) required for the propagation of feature annotation.</text>
</comment>
<keyword evidence="5 10" id="KW-0808">Transferase</keyword>
<comment type="similarity">
    <text evidence="2 10">Belongs to the CN hydrolase family. Apolipoprotein N-acyltransferase subfamily.</text>
</comment>
<comment type="catalytic activity">
    <reaction evidence="10">
        <text>N-terminal S-1,2-diacyl-sn-glyceryl-L-cysteinyl-[lipoprotein] + a glycerophospholipid = N-acyl-S-1,2-diacyl-sn-glyceryl-L-cysteinyl-[lipoprotein] + a 2-acyl-sn-glycero-3-phospholipid + H(+)</text>
        <dbReference type="Rhea" id="RHEA:48228"/>
        <dbReference type="Rhea" id="RHEA-COMP:14681"/>
        <dbReference type="Rhea" id="RHEA-COMP:14684"/>
        <dbReference type="ChEBI" id="CHEBI:15378"/>
        <dbReference type="ChEBI" id="CHEBI:136912"/>
        <dbReference type="ChEBI" id="CHEBI:140656"/>
        <dbReference type="ChEBI" id="CHEBI:140657"/>
        <dbReference type="ChEBI" id="CHEBI:140660"/>
        <dbReference type="EC" id="2.3.1.269"/>
    </reaction>
</comment>
<comment type="caution">
    <text evidence="12">The sequence shown here is derived from an EMBL/GenBank/DDBJ whole genome shotgun (WGS) entry which is preliminary data.</text>
</comment>